<organism evidence="2 3">
    <name type="scientific">Tuber aestivum</name>
    <name type="common">summer truffle</name>
    <dbReference type="NCBI Taxonomy" id="59557"/>
    <lineage>
        <taxon>Eukaryota</taxon>
        <taxon>Fungi</taxon>
        <taxon>Dikarya</taxon>
        <taxon>Ascomycota</taxon>
        <taxon>Pezizomycotina</taxon>
        <taxon>Pezizomycetes</taxon>
        <taxon>Pezizales</taxon>
        <taxon>Tuberaceae</taxon>
        <taxon>Tuber</taxon>
    </lineage>
</organism>
<feature type="compositionally biased region" description="Pro residues" evidence="1">
    <location>
        <begin position="745"/>
        <end position="755"/>
    </location>
</feature>
<feature type="compositionally biased region" description="Acidic residues" evidence="1">
    <location>
        <begin position="1033"/>
        <end position="1052"/>
    </location>
</feature>
<feature type="region of interest" description="Disordered" evidence="1">
    <location>
        <begin position="1016"/>
        <end position="1128"/>
    </location>
</feature>
<feature type="compositionally biased region" description="Basic residues" evidence="1">
    <location>
        <begin position="162"/>
        <end position="181"/>
    </location>
</feature>
<name>A0A292Q8H8_9PEZI</name>
<feature type="compositionally biased region" description="Low complexity" evidence="1">
    <location>
        <begin position="25"/>
        <end position="35"/>
    </location>
</feature>
<feature type="compositionally biased region" description="Polar residues" evidence="1">
    <location>
        <begin position="770"/>
        <end position="781"/>
    </location>
</feature>
<feature type="region of interest" description="Disordered" evidence="1">
    <location>
        <begin position="941"/>
        <end position="979"/>
    </location>
</feature>
<feature type="compositionally biased region" description="Acidic residues" evidence="1">
    <location>
        <begin position="119"/>
        <end position="130"/>
    </location>
</feature>
<feature type="compositionally biased region" description="Basic and acidic residues" evidence="1">
    <location>
        <begin position="942"/>
        <end position="955"/>
    </location>
</feature>
<evidence type="ECO:0000313" key="3">
    <source>
        <dbReference type="Proteomes" id="UP001412239"/>
    </source>
</evidence>
<accession>A0A292Q8H8</accession>
<feature type="compositionally biased region" description="Basic and acidic residues" evidence="1">
    <location>
        <begin position="242"/>
        <end position="264"/>
    </location>
</feature>
<keyword evidence="3" id="KW-1185">Reference proteome</keyword>
<proteinExistence type="predicted"/>
<feature type="region of interest" description="Disordered" evidence="1">
    <location>
        <begin position="1208"/>
        <end position="1232"/>
    </location>
</feature>
<feature type="compositionally biased region" description="Basic residues" evidence="1">
    <location>
        <begin position="324"/>
        <end position="336"/>
    </location>
</feature>
<feature type="compositionally biased region" description="Polar residues" evidence="1">
    <location>
        <begin position="668"/>
        <end position="680"/>
    </location>
</feature>
<dbReference type="Proteomes" id="UP001412239">
    <property type="component" value="Unassembled WGS sequence"/>
</dbReference>
<dbReference type="PANTHER" id="PTHR48125">
    <property type="entry name" value="LP07818P1"/>
    <property type="match status" value="1"/>
</dbReference>
<reference evidence="2" key="1">
    <citation type="submission" date="2015-10" db="EMBL/GenBank/DDBJ databases">
        <authorList>
            <person name="Regsiter A."/>
            <person name="william w."/>
        </authorList>
    </citation>
    <scope>NUCLEOTIDE SEQUENCE</scope>
    <source>
        <strain evidence="2">Montdore</strain>
    </source>
</reference>
<protein>
    <submittedName>
        <fullName evidence="2">Uncharacterized protein</fullName>
    </submittedName>
</protein>
<dbReference type="PANTHER" id="PTHR48125:SF12">
    <property type="entry name" value="AT HOOK TRANSCRIPTION FACTOR FAMILY-RELATED"/>
    <property type="match status" value="1"/>
</dbReference>
<evidence type="ECO:0000313" key="2">
    <source>
        <dbReference type="EMBL" id="CUS15255.1"/>
    </source>
</evidence>
<feature type="compositionally biased region" description="Basic residues" evidence="1">
    <location>
        <begin position="91"/>
        <end position="106"/>
    </location>
</feature>
<dbReference type="EMBL" id="LN890948">
    <property type="protein sequence ID" value="CUS15255.1"/>
    <property type="molecule type" value="Genomic_DNA"/>
</dbReference>
<feature type="compositionally biased region" description="Gly residues" evidence="1">
    <location>
        <begin position="1090"/>
        <end position="1105"/>
    </location>
</feature>
<feature type="compositionally biased region" description="Acidic residues" evidence="1">
    <location>
        <begin position="205"/>
        <end position="219"/>
    </location>
</feature>
<sequence length="1332" mass="140498">MARRKAVAAVEKDEEVRVTRTTRSRAAQAAQQALPSIPPPPPPPPAPRGRAATKPASRKRKPSVSSDEGDEFAAKKANIRTSPSPPPTVNRGRKAAIKNARGRRKVITSPEVSGSNPLGDEEMGVQEPEDVGLPPVVKHESGLNLPMGEGRENVEIEAEVKKPKRARKAPAKKRGVQKKKVAVPDSGIRKGRNPGRKFDGPQVEVEPEMSATDDADDGEASALASSMITEDKTDTPPSSFLVREDSDIPTEDVKVPVEEPEKVKRAPARRRGAKKVEIPPGSCRRGRSAGLGINKPQMEVASEPAEPKVEASEETAATNVEKPKPKRGRKPGQKTTRKYEKKPPAAGVEAEEETSIEGPNIEGGVLEGSLEGVGAGGAIAGNDIISGACVQGGEDGENRISGAPADQVSVEETITKANTDIEVTKAGEARVEEPKADAAVAEEAVLEETALNVAVLDGSAAGELTVESATFDKAPEIEVPMVGEEAKAEEVEVQEAKAAPVETKEMVTEEHVAEEAVLEHAVGDVIIDKPVEIEVARAGEAQMVEKMVEAGSVEGVGTRDLNTEKAIAEDTTLEPKALESEVCEAIEEEVAVQQPAGPGAGDTMEDLVDNTTAPTGILAESAGDETTSIAAEPVGDEAIGNIAMPEAEDSVTEAKIHGDEEGELDAGGSTNNPGKSSPSVADTVGGDIGAEIKDGRHGLSSLKRKTRGRLSEPTGEKVADFVKLGASHKRRSTGGGLPLPKRPRVTPPPMQPPSTPATISPSPRKVASPSAESTPRSTGPLTTPVKPLGPFLMPPATPEAVAGFGRSPTKGSTLMELVSPLADGDDGDDDDGVDGAVVATTESARRRGREMAQRHLQQYQGVFEKLRADFELSEGFQQAYQGVMRRAFPSAKPSPRRSRLSPSSPALLAFQGHGLDDGDDSFDRSFNRAVSPDRSSIVWAWDIEHEESGSQKAEGESDDADEDGAKEATADPLNVEEKASIAVIMDAPRDSDILEPTEVPEVVISDRPAQLELTQELGGAEMLEEVTMARDSDGEETEEDCGGEGEEGEENDDRGGGLLGESEGPGAEGEDFAGGTGYPGEETGDSEGAMGTGVGEGEAGPGQGVEGPEVPTEAESLTKSGGSVGTCKVKPSRLRIPAAKALKLSKAPRIPVPASRVATVKMRRVSVASLRDVPISKMTPHELASTTNTCTARNKLYSCDFTRRVVHKNAPRPPSPNAKVQTLKASQDRARRRAIQEETGAMLGPGDEENFDPNPSAKVRWGHPLESLVDHEERKSPSQAKGLLPRPSILSRSIAPLQAQLSTHGNLLTPPTEIAIERTKVTINKILYRGEK</sequence>
<gene>
    <name evidence="2" type="ORF">GSTUAT00000512001</name>
</gene>
<feature type="region of interest" description="Disordered" evidence="1">
    <location>
        <begin position="1"/>
        <end position="363"/>
    </location>
</feature>
<feature type="compositionally biased region" description="Pro residues" evidence="1">
    <location>
        <begin position="36"/>
        <end position="47"/>
    </location>
</feature>
<feature type="compositionally biased region" description="Basic and acidic residues" evidence="1">
    <location>
        <begin position="963"/>
        <end position="979"/>
    </location>
</feature>
<feature type="compositionally biased region" description="Basic and acidic residues" evidence="1">
    <location>
        <begin position="149"/>
        <end position="161"/>
    </location>
</feature>
<feature type="region of interest" description="Disordered" evidence="1">
    <location>
        <begin position="661"/>
        <end position="812"/>
    </location>
</feature>
<feature type="compositionally biased region" description="Low complexity" evidence="1">
    <location>
        <begin position="900"/>
        <end position="909"/>
    </location>
</feature>
<evidence type="ECO:0000256" key="1">
    <source>
        <dbReference type="SAM" id="MobiDB-lite"/>
    </source>
</evidence>
<feature type="region of interest" description="Disordered" evidence="1">
    <location>
        <begin position="887"/>
        <end position="928"/>
    </location>
</feature>